<proteinExistence type="predicted"/>
<sequence length="113" mass="12513">MQRSADDIITSLQFRRMTDASVSEGVDGGEGNGKEQWMYDKPTPRWAATSAGVMSRLGGGSGRGRRCSRRLLSFLYNSAANARMLRNNREAPTAMRTLAAAEYLLVDPDDVYY</sequence>
<reference evidence="1 2" key="1">
    <citation type="submission" date="2019-03" db="EMBL/GenBank/DDBJ databases">
        <title>First draft genome of Liparis tanakae, snailfish: a comprehensive survey of snailfish specific genes.</title>
        <authorList>
            <person name="Kim W."/>
            <person name="Song I."/>
            <person name="Jeong J.-H."/>
            <person name="Kim D."/>
            <person name="Kim S."/>
            <person name="Ryu S."/>
            <person name="Song J.Y."/>
            <person name="Lee S.K."/>
        </authorList>
    </citation>
    <scope>NUCLEOTIDE SEQUENCE [LARGE SCALE GENOMIC DNA]</scope>
    <source>
        <tissue evidence="1">Muscle</tissue>
    </source>
</reference>
<evidence type="ECO:0000313" key="2">
    <source>
        <dbReference type="Proteomes" id="UP000314294"/>
    </source>
</evidence>
<keyword evidence="2" id="KW-1185">Reference proteome</keyword>
<accession>A0A4Z2GRQ7</accession>
<protein>
    <submittedName>
        <fullName evidence="1">Uncharacterized protein</fullName>
    </submittedName>
</protein>
<dbReference type="Proteomes" id="UP000314294">
    <property type="component" value="Unassembled WGS sequence"/>
</dbReference>
<gene>
    <name evidence="1" type="ORF">EYF80_033827</name>
</gene>
<dbReference type="AlphaFoldDB" id="A0A4Z2GRQ7"/>
<organism evidence="1 2">
    <name type="scientific">Liparis tanakae</name>
    <name type="common">Tanaka's snailfish</name>
    <dbReference type="NCBI Taxonomy" id="230148"/>
    <lineage>
        <taxon>Eukaryota</taxon>
        <taxon>Metazoa</taxon>
        <taxon>Chordata</taxon>
        <taxon>Craniata</taxon>
        <taxon>Vertebrata</taxon>
        <taxon>Euteleostomi</taxon>
        <taxon>Actinopterygii</taxon>
        <taxon>Neopterygii</taxon>
        <taxon>Teleostei</taxon>
        <taxon>Neoteleostei</taxon>
        <taxon>Acanthomorphata</taxon>
        <taxon>Eupercaria</taxon>
        <taxon>Perciformes</taxon>
        <taxon>Cottioidei</taxon>
        <taxon>Cottales</taxon>
        <taxon>Liparidae</taxon>
        <taxon>Liparis</taxon>
    </lineage>
</organism>
<evidence type="ECO:0000313" key="1">
    <source>
        <dbReference type="EMBL" id="TNN55940.1"/>
    </source>
</evidence>
<name>A0A4Z2GRQ7_9TELE</name>
<dbReference type="EMBL" id="SRLO01000441">
    <property type="protein sequence ID" value="TNN55940.1"/>
    <property type="molecule type" value="Genomic_DNA"/>
</dbReference>
<comment type="caution">
    <text evidence="1">The sequence shown here is derived from an EMBL/GenBank/DDBJ whole genome shotgun (WGS) entry which is preliminary data.</text>
</comment>